<dbReference type="Pfam" id="PF04221">
    <property type="entry name" value="RelB"/>
    <property type="match status" value="1"/>
</dbReference>
<dbReference type="EMBL" id="CACVAT010000243">
    <property type="protein sequence ID" value="CAA6815288.1"/>
    <property type="molecule type" value="Genomic_DNA"/>
</dbReference>
<organism evidence="1">
    <name type="scientific">uncultured Thiotrichaceae bacterium</name>
    <dbReference type="NCBI Taxonomy" id="298394"/>
    <lineage>
        <taxon>Bacteria</taxon>
        <taxon>Pseudomonadati</taxon>
        <taxon>Pseudomonadota</taxon>
        <taxon>Gammaproteobacteria</taxon>
        <taxon>Thiotrichales</taxon>
        <taxon>Thiotrichaceae</taxon>
        <taxon>environmental samples</taxon>
    </lineage>
</organism>
<sequence length="83" mass="9396">MPKIQTNLCIEEELLHQAKPILSRLGMDFSEAVNIFTCMVVEKNGLPFPVPLPEKHNEQQDLRAILAGFSDDFMSDGREQPLL</sequence>
<gene>
    <name evidence="1" type="ORF">HELGO_WM89543</name>
</gene>
<dbReference type="InterPro" id="IPR007337">
    <property type="entry name" value="RelB/DinJ"/>
</dbReference>
<dbReference type="AlphaFoldDB" id="A0A6S6TKC2"/>
<dbReference type="InterPro" id="IPR013321">
    <property type="entry name" value="Arc_rbn_hlx_hlx"/>
</dbReference>
<name>A0A6S6TKC2_9GAMM</name>
<accession>A0A6S6TKC2</accession>
<evidence type="ECO:0000313" key="1">
    <source>
        <dbReference type="EMBL" id="CAA6815288.1"/>
    </source>
</evidence>
<reference evidence="1" key="1">
    <citation type="submission" date="2020-01" db="EMBL/GenBank/DDBJ databases">
        <authorList>
            <person name="Meier V. D."/>
            <person name="Meier V D."/>
        </authorList>
    </citation>
    <scope>NUCLEOTIDE SEQUENCE</scope>
    <source>
        <strain evidence="1">HLG_WM_MAG_09</strain>
    </source>
</reference>
<dbReference type="GO" id="GO:0006355">
    <property type="term" value="P:regulation of DNA-templated transcription"/>
    <property type="evidence" value="ECO:0007669"/>
    <property type="project" value="InterPro"/>
</dbReference>
<dbReference type="Gene3D" id="1.10.1220.10">
    <property type="entry name" value="Met repressor-like"/>
    <property type="match status" value="1"/>
</dbReference>
<proteinExistence type="predicted"/>
<protein>
    <submittedName>
        <fullName evidence="1">Type II toxin-antitoxin system antitoxin, RelB/DinJ family</fullName>
    </submittedName>
</protein>